<evidence type="ECO:0000256" key="11">
    <source>
        <dbReference type="ARBA" id="ARBA00046783"/>
    </source>
</evidence>
<dbReference type="GO" id="GO:0030170">
    <property type="term" value="F:pyridoxal phosphate binding"/>
    <property type="evidence" value="ECO:0007669"/>
    <property type="project" value="InterPro"/>
</dbReference>
<dbReference type="InterPro" id="IPR011833">
    <property type="entry name" value="Glycg_phsphrylas"/>
</dbReference>
<sequence length="840" mass="95621">MNKHNRVDQLDTNTQTKQTSDEQFDLEQMQTLPVNPEALAADFKHYLNHMGRTSTKIPHYVYEALSLTVRDRLMADWHNTRIETNKKGVRRAYYLSLEFLIGRALGNHLLNLDISNSTREAMNRFFVELEDVESSEPDAGLGNGGLGRLAACFMDSCATLQLPVVGYGIRYEYGMFKQRIENGHQTEEPDHWLIDGNPWEITRPEFTQTIKFGGRVEHYQDNSGRKISHWLDTDNVLAVPYDMPVSGFNNGNVNTLRLWSATATHAFNLNEFNAGDYPEAVASKNSAEDISMVLYPNDANENGKELRLRQQYFLASASLQDVVRLWEEKNDGDFTHFAEFNVFQMNDTHPTVAVAELMRILMDEKSLEWNKAWTITQNCMAYTNHTLLPEALERWSVSLFEKLLPRLLEIIYRINADFLKLVARKWPGDSQRLARMSIIEEGDVKQVRMAYLGIVGSYSVNGVAALHSKLLIEGLFADFYELWPQKFNNKTNGVTPRRWIAHSNPLMTQLISDKIGSAWIADLSKIAMLEDYAKDAGFQQSWDEIKHANKRRLADMVQRECGVSFNPDSMFDIQVKRIHEYKRQLLNLLHVIHLYIQIKNNDTADWVNRCVLIGGKAAPGYEMAKAIIKLCNNIASTINEDPDIGDKLKLVFLPNYSVSAMEVIAPAADLSEQVSTAGKEASGTGNMKFMMNGALTIGTYDGANIEIMDAVGEDNFFLFGLKADEVEELKQHYDPMSFIHNDPDLAAVMQLLESGHFNTSEPGIFDPIIAALKSPHDPWLSLADFRSFIDAQARASQCWKDKTRWIEKSILNTARSGFFSTDRTMTDYNNDIWKLKPIRR</sequence>
<dbReference type="FunFam" id="3.40.50.2000:FF:000003">
    <property type="entry name" value="Alpha-1,4 glucan phosphorylase"/>
    <property type="match status" value="1"/>
</dbReference>
<evidence type="ECO:0000256" key="4">
    <source>
        <dbReference type="ARBA" id="ARBA00022600"/>
    </source>
</evidence>
<proteinExistence type="inferred from homology"/>
<evidence type="ECO:0000256" key="8">
    <source>
        <dbReference type="ARBA" id="ARBA00023277"/>
    </source>
</evidence>
<name>A0A7R8ZFC7_9CRUS</name>
<keyword evidence="6 12" id="KW-0808">Transferase</keyword>
<dbReference type="GO" id="GO:0008184">
    <property type="term" value="F:glycogen phosphorylase activity"/>
    <property type="evidence" value="ECO:0007669"/>
    <property type="project" value="InterPro"/>
</dbReference>
<evidence type="ECO:0000313" key="14">
    <source>
        <dbReference type="EMBL" id="CAD7222016.1"/>
    </source>
</evidence>
<keyword evidence="7 12" id="KW-0663">Pyridoxal phosphate</keyword>
<dbReference type="OrthoDB" id="9215500at2759"/>
<dbReference type="AlphaFoldDB" id="A0A7R8ZFC7"/>
<dbReference type="PANTHER" id="PTHR11468:SF3">
    <property type="entry name" value="GLYCOGEN PHOSPHORYLASE, LIVER FORM"/>
    <property type="match status" value="1"/>
</dbReference>
<comment type="function">
    <text evidence="10 12">Allosteric enzyme that catalyzes the rate-limiting step in glycogen catabolism, the phosphorolytic cleavage of glycogen to produce glucose-1-phosphate, and plays a central role in maintaining cellular and organismal glucose homeostasis.</text>
</comment>
<comment type="similarity">
    <text evidence="2 12">Belongs to the glycogen phosphorylase family.</text>
</comment>
<evidence type="ECO:0000256" key="10">
    <source>
        <dbReference type="ARBA" id="ARBA00037413"/>
    </source>
</evidence>
<keyword evidence="5 12" id="KW-0328">Glycosyltransferase</keyword>
<keyword evidence="3" id="KW-0021">Allosteric enzyme</keyword>
<dbReference type="InterPro" id="IPR000811">
    <property type="entry name" value="Glyco_trans_35"/>
</dbReference>
<keyword evidence="4" id="KW-0321">Glycogen metabolism</keyword>
<reference evidence="14" key="1">
    <citation type="submission" date="2020-11" db="EMBL/GenBank/DDBJ databases">
        <authorList>
            <person name="Tran Van P."/>
        </authorList>
    </citation>
    <scope>NUCLEOTIDE SEQUENCE</scope>
</reference>
<dbReference type="EMBL" id="OB660025">
    <property type="protein sequence ID" value="CAD7222016.1"/>
    <property type="molecule type" value="Genomic_DNA"/>
</dbReference>
<feature type="region of interest" description="Disordered" evidence="13">
    <location>
        <begin position="1"/>
        <end position="22"/>
    </location>
</feature>
<comment type="cofactor">
    <cofactor evidence="1 12">
        <name>pyridoxal 5'-phosphate</name>
        <dbReference type="ChEBI" id="CHEBI:597326"/>
    </cofactor>
</comment>
<dbReference type="EC" id="2.4.1.1" evidence="12"/>
<dbReference type="Pfam" id="PF00343">
    <property type="entry name" value="Phosphorylase"/>
    <property type="match status" value="1"/>
</dbReference>
<evidence type="ECO:0000256" key="3">
    <source>
        <dbReference type="ARBA" id="ARBA00022533"/>
    </source>
</evidence>
<gene>
    <name evidence="14" type="ORF">CTOB1V02_LOCUS35</name>
</gene>
<dbReference type="GO" id="GO:0005980">
    <property type="term" value="P:glycogen catabolic process"/>
    <property type="evidence" value="ECO:0007669"/>
    <property type="project" value="TreeGrafter"/>
</dbReference>
<evidence type="ECO:0000256" key="12">
    <source>
        <dbReference type="RuleBase" id="RU000587"/>
    </source>
</evidence>
<evidence type="ECO:0000256" key="2">
    <source>
        <dbReference type="ARBA" id="ARBA00006047"/>
    </source>
</evidence>
<dbReference type="PANTHER" id="PTHR11468">
    <property type="entry name" value="GLYCOGEN PHOSPHORYLASE"/>
    <property type="match status" value="1"/>
</dbReference>
<evidence type="ECO:0000256" key="7">
    <source>
        <dbReference type="ARBA" id="ARBA00022898"/>
    </source>
</evidence>
<evidence type="ECO:0000256" key="13">
    <source>
        <dbReference type="SAM" id="MobiDB-lite"/>
    </source>
</evidence>
<dbReference type="FunFam" id="3.40.50.2000:FF:000002">
    <property type="entry name" value="Alpha-1,4 glucan phosphorylase"/>
    <property type="match status" value="1"/>
</dbReference>
<dbReference type="SUPFAM" id="SSF53756">
    <property type="entry name" value="UDP-Glycosyltransferase/glycogen phosphorylase"/>
    <property type="match status" value="1"/>
</dbReference>
<keyword evidence="8 12" id="KW-0119">Carbohydrate metabolism</keyword>
<evidence type="ECO:0000256" key="5">
    <source>
        <dbReference type="ARBA" id="ARBA00022676"/>
    </source>
</evidence>
<dbReference type="Gene3D" id="3.40.50.2000">
    <property type="entry name" value="Glycogen Phosphorylase B"/>
    <property type="match status" value="2"/>
</dbReference>
<dbReference type="PROSITE" id="PS00102">
    <property type="entry name" value="PHOSPHORYLASE"/>
    <property type="match status" value="1"/>
</dbReference>
<comment type="catalytic activity">
    <reaction evidence="9">
        <text>[(1-&gt;4)-alpha-D-glucosyl](n) + phosphate = [(1-&gt;4)-alpha-D-glucosyl](n-1) + alpha-D-glucose 1-phosphate</text>
        <dbReference type="Rhea" id="RHEA:41732"/>
        <dbReference type="Rhea" id="RHEA-COMP:9584"/>
        <dbReference type="Rhea" id="RHEA-COMP:9586"/>
        <dbReference type="ChEBI" id="CHEBI:15444"/>
        <dbReference type="ChEBI" id="CHEBI:43474"/>
        <dbReference type="ChEBI" id="CHEBI:58601"/>
        <dbReference type="EC" id="2.4.1.1"/>
    </reaction>
    <physiologicalReaction direction="left-to-right" evidence="9">
        <dbReference type="Rhea" id="RHEA:41733"/>
    </physiologicalReaction>
</comment>
<accession>A0A7R8ZFC7</accession>
<evidence type="ECO:0000256" key="1">
    <source>
        <dbReference type="ARBA" id="ARBA00001933"/>
    </source>
</evidence>
<dbReference type="NCBIfam" id="TIGR02093">
    <property type="entry name" value="P_ylase"/>
    <property type="match status" value="1"/>
</dbReference>
<dbReference type="InterPro" id="IPR035090">
    <property type="entry name" value="Pyridoxal_P_attach_site"/>
</dbReference>
<comment type="subunit">
    <text evidence="11">Homodimer; enzymatically active. Interacts with PPP1R3B; recruits the phosphatase PP1 which dephosphorylates and inactivates PYGL/glycogen phosphorylase.</text>
</comment>
<dbReference type="GO" id="GO:0005737">
    <property type="term" value="C:cytoplasm"/>
    <property type="evidence" value="ECO:0007669"/>
    <property type="project" value="TreeGrafter"/>
</dbReference>
<organism evidence="14">
    <name type="scientific">Cyprideis torosa</name>
    <dbReference type="NCBI Taxonomy" id="163714"/>
    <lineage>
        <taxon>Eukaryota</taxon>
        <taxon>Metazoa</taxon>
        <taxon>Ecdysozoa</taxon>
        <taxon>Arthropoda</taxon>
        <taxon>Crustacea</taxon>
        <taxon>Oligostraca</taxon>
        <taxon>Ostracoda</taxon>
        <taxon>Podocopa</taxon>
        <taxon>Podocopida</taxon>
        <taxon>Cytherocopina</taxon>
        <taxon>Cytheroidea</taxon>
        <taxon>Cytherideidae</taxon>
        <taxon>Cyprideis</taxon>
    </lineage>
</organism>
<dbReference type="CDD" id="cd04300">
    <property type="entry name" value="GT35_Glycogen_Phosphorylase"/>
    <property type="match status" value="1"/>
</dbReference>
<evidence type="ECO:0000256" key="6">
    <source>
        <dbReference type="ARBA" id="ARBA00022679"/>
    </source>
</evidence>
<evidence type="ECO:0000256" key="9">
    <source>
        <dbReference type="ARBA" id="ARBA00036074"/>
    </source>
</evidence>
<dbReference type="PIRSF" id="PIRSF000460">
    <property type="entry name" value="Pprylas_GlgP"/>
    <property type="match status" value="1"/>
</dbReference>
<protein>
    <recommendedName>
        <fullName evidence="12">Alpha-1,4 glucan phosphorylase</fullName>
        <ecNumber evidence="12">2.4.1.1</ecNumber>
    </recommendedName>
</protein>